<organism evidence="2 3">
    <name type="scientific">Obba rivulosa</name>
    <dbReference type="NCBI Taxonomy" id="1052685"/>
    <lineage>
        <taxon>Eukaryota</taxon>
        <taxon>Fungi</taxon>
        <taxon>Dikarya</taxon>
        <taxon>Basidiomycota</taxon>
        <taxon>Agaricomycotina</taxon>
        <taxon>Agaricomycetes</taxon>
        <taxon>Polyporales</taxon>
        <taxon>Gelatoporiaceae</taxon>
        <taxon>Obba</taxon>
    </lineage>
</organism>
<protein>
    <submittedName>
        <fullName evidence="2">Uncharacterized protein</fullName>
    </submittedName>
</protein>
<dbReference type="OrthoDB" id="2751298at2759"/>
<feature type="region of interest" description="Disordered" evidence="1">
    <location>
        <begin position="259"/>
        <end position="310"/>
    </location>
</feature>
<gene>
    <name evidence="2" type="ORF">OBBRIDRAFT_830977</name>
</gene>
<feature type="compositionally biased region" description="Basic and acidic residues" evidence="1">
    <location>
        <begin position="259"/>
        <end position="273"/>
    </location>
</feature>
<feature type="compositionally biased region" description="Basic residues" evidence="1">
    <location>
        <begin position="274"/>
        <end position="285"/>
    </location>
</feature>
<feature type="compositionally biased region" description="Low complexity" evidence="1">
    <location>
        <begin position="217"/>
        <end position="226"/>
    </location>
</feature>
<dbReference type="AlphaFoldDB" id="A0A8E2DTA9"/>
<dbReference type="EMBL" id="KV722336">
    <property type="protein sequence ID" value="OCH95415.1"/>
    <property type="molecule type" value="Genomic_DNA"/>
</dbReference>
<accession>A0A8E2DTA9</accession>
<feature type="compositionally biased region" description="Pro residues" evidence="1">
    <location>
        <begin position="1"/>
        <end position="10"/>
    </location>
</feature>
<sequence>MSHLPSPPSSPQFEPYTASGLSIPPPLRLVDDSALRARRHSDRKAGKILGIVIMREDLTTTGTVGEQDQQDDSEDGFVQLRAAKILGSGRDSTTQRRPYPGWASRKRRPFTTFLRSGRRLEEEGEEGEDVPLIGLQMTDANGGPRAGKSSLRPVGTLFSALRKRKTAGSPERGDRAILTNTARMATVEYYGSLVSPFSGVPPTRPENTSLRRHKSTSESVRSARSSRSAREALTPATPASIRSAFSDISNASWTGYVSDNHDTHKSDGYGEKRASRKQARIRSRTKTLQILGSEAGGGISMEGLRSKSRK</sequence>
<proteinExistence type="predicted"/>
<evidence type="ECO:0000313" key="3">
    <source>
        <dbReference type="Proteomes" id="UP000250043"/>
    </source>
</evidence>
<keyword evidence="3" id="KW-1185">Reference proteome</keyword>
<dbReference type="Proteomes" id="UP000250043">
    <property type="component" value="Unassembled WGS sequence"/>
</dbReference>
<reference evidence="2 3" key="1">
    <citation type="submission" date="2016-07" db="EMBL/GenBank/DDBJ databases">
        <title>Draft genome of the white-rot fungus Obba rivulosa 3A-2.</title>
        <authorList>
            <consortium name="DOE Joint Genome Institute"/>
            <person name="Miettinen O."/>
            <person name="Riley R."/>
            <person name="Acob R."/>
            <person name="Barry K."/>
            <person name="Cullen D."/>
            <person name="De Vries R."/>
            <person name="Hainaut M."/>
            <person name="Hatakka A."/>
            <person name="Henrissat B."/>
            <person name="Hilden K."/>
            <person name="Kuo R."/>
            <person name="Labutti K."/>
            <person name="Lipzen A."/>
            <person name="Makela M.R."/>
            <person name="Sandor L."/>
            <person name="Spatafora J.W."/>
            <person name="Grigoriev I.V."/>
            <person name="Hibbett D.S."/>
        </authorList>
    </citation>
    <scope>NUCLEOTIDE SEQUENCE [LARGE SCALE GENOMIC DNA]</scope>
    <source>
        <strain evidence="2 3">3A-2</strain>
    </source>
</reference>
<feature type="region of interest" description="Disordered" evidence="1">
    <location>
        <begin position="195"/>
        <end position="236"/>
    </location>
</feature>
<name>A0A8E2DTA9_9APHY</name>
<feature type="region of interest" description="Disordered" evidence="1">
    <location>
        <begin position="1"/>
        <end position="25"/>
    </location>
</feature>
<evidence type="ECO:0000256" key="1">
    <source>
        <dbReference type="SAM" id="MobiDB-lite"/>
    </source>
</evidence>
<evidence type="ECO:0000313" key="2">
    <source>
        <dbReference type="EMBL" id="OCH95415.1"/>
    </source>
</evidence>